<reference evidence="1" key="1">
    <citation type="journal article" date="2023" name="Mol. Phylogenet. Evol.">
        <title>Genome-scale phylogeny and comparative genomics of the fungal order Sordariales.</title>
        <authorList>
            <person name="Hensen N."/>
            <person name="Bonometti L."/>
            <person name="Westerberg I."/>
            <person name="Brannstrom I.O."/>
            <person name="Guillou S."/>
            <person name="Cros-Aarteil S."/>
            <person name="Calhoun S."/>
            <person name="Haridas S."/>
            <person name="Kuo A."/>
            <person name="Mondo S."/>
            <person name="Pangilinan J."/>
            <person name="Riley R."/>
            <person name="LaButti K."/>
            <person name="Andreopoulos B."/>
            <person name="Lipzen A."/>
            <person name="Chen C."/>
            <person name="Yan M."/>
            <person name="Daum C."/>
            <person name="Ng V."/>
            <person name="Clum A."/>
            <person name="Steindorff A."/>
            <person name="Ohm R.A."/>
            <person name="Martin F."/>
            <person name="Silar P."/>
            <person name="Natvig D.O."/>
            <person name="Lalanne C."/>
            <person name="Gautier V."/>
            <person name="Ament-Velasquez S.L."/>
            <person name="Kruys A."/>
            <person name="Hutchinson M.I."/>
            <person name="Powell A.J."/>
            <person name="Barry K."/>
            <person name="Miller A.N."/>
            <person name="Grigoriev I.V."/>
            <person name="Debuchy R."/>
            <person name="Gladieux P."/>
            <person name="Hiltunen Thoren M."/>
            <person name="Johannesson H."/>
        </authorList>
    </citation>
    <scope>NUCLEOTIDE SEQUENCE</scope>
    <source>
        <strain evidence="1">CBS 958.72</strain>
    </source>
</reference>
<comment type="caution">
    <text evidence="1">The sequence shown here is derived from an EMBL/GenBank/DDBJ whole genome shotgun (WGS) entry which is preliminary data.</text>
</comment>
<reference evidence="1" key="2">
    <citation type="submission" date="2023-06" db="EMBL/GenBank/DDBJ databases">
        <authorList>
            <consortium name="Lawrence Berkeley National Laboratory"/>
            <person name="Haridas S."/>
            <person name="Hensen N."/>
            <person name="Bonometti L."/>
            <person name="Westerberg I."/>
            <person name="Brannstrom I.O."/>
            <person name="Guillou S."/>
            <person name="Cros-Aarteil S."/>
            <person name="Calhoun S."/>
            <person name="Kuo A."/>
            <person name="Mondo S."/>
            <person name="Pangilinan J."/>
            <person name="Riley R."/>
            <person name="Labutti K."/>
            <person name="Andreopoulos B."/>
            <person name="Lipzen A."/>
            <person name="Chen C."/>
            <person name="Yanf M."/>
            <person name="Daum C."/>
            <person name="Ng V."/>
            <person name="Clum A."/>
            <person name="Steindorff A."/>
            <person name="Ohm R."/>
            <person name="Martin F."/>
            <person name="Silar P."/>
            <person name="Natvig D."/>
            <person name="Lalanne C."/>
            <person name="Gautier V."/>
            <person name="Ament-Velasquez S.L."/>
            <person name="Kruys A."/>
            <person name="Hutchinson M.I."/>
            <person name="Powell A.J."/>
            <person name="Barry K."/>
            <person name="Miller A.N."/>
            <person name="Grigoriev I.V."/>
            <person name="Debuchy R."/>
            <person name="Gladieux P."/>
            <person name="Thoren M.H."/>
            <person name="Johannesson H."/>
        </authorList>
    </citation>
    <scope>NUCLEOTIDE SEQUENCE</scope>
    <source>
        <strain evidence="1">CBS 958.72</strain>
    </source>
</reference>
<dbReference type="EMBL" id="JAULSN010000007">
    <property type="protein sequence ID" value="KAK3366932.1"/>
    <property type="molecule type" value="Genomic_DNA"/>
</dbReference>
<accession>A0AAE0JZJ6</accession>
<evidence type="ECO:0000313" key="1">
    <source>
        <dbReference type="EMBL" id="KAK3366932.1"/>
    </source>
</evidence>
<gene>
    <name evidence="1" type="ORF">B0T24DRAFT_372462</name>
</gene>
<proteinExistence type="predicted"/>
<keyword evidence="2" id="KW-1185">Reference proteome</keyword>
<dbReference type="AlphaFoldDB" id="A0AAE0JZJ6"/>
<dbReference type="Proteomes" id="UP001287356">
    <property type="component" value="Unassembled WGS sequence"/>
</dbReference>
<evidence type="ECO:0000313" key="2">
    <source>
        <dbReference type="Proteomes" id="UP001287356"/>
    </source>
</evidence>
<sequence length="171" mass="18738">MPHWDVVCGSGLLSTCQAVSQSAPGISPSLITSRFVVPEPLRRSTYTVTTLPTLPNITSIRGPVVELEYVWMSIRETQDQGLTETGPEQLSRESPASLPLPCCMCRCCRGRSLNRLEAKSERARAIEQWLLVCLSVTLFDSRPPARRPLPTASTTCPIPTQASIWPSCPVS</sequence>
<protein>
    <submittedName>
        <fullName evidence="1">Uncharacterized protein</fullName>
    </submittedName>
</protein>
<name>A0AAE0JZJ6_9PEZI</name>
<organism evidence="1 2">
    <name type="scientific">Lasiosphaeria ovina</name>
    <dbReference type="NCBI Taxonomy" id="92902"/>
    <lineage>
        <taxon>Eukaryota</taxon>
        <taxon>Fungi</taxon>
        <taxon>Dikarya</taxon>
        <taxon>Ascomycota</taxon>
        <taxon>Pezizomycotina</taxon>
        <taxon>Sordariomycetes</taxon>
        <taxon>Sordariomycetidae</taxon>
        <taxon>Sordariales</taxon>
        <taxon>Lasiosphaeriaceae</taxon>
        <taxon>Lasiosphaeria</taxon>
    </lineage>
</organism>